<feature type="transmembrane region" description="Helical" evidence="1">
    <location>
        <begin position="12"/>
        <end position="32"/>
    </location>
</feature>
<gene>
    <name evidence="2" type="ORF">CYNAS_LOCUS19656</name>
</gene>
<sequence>MASSSLTSSILTLLIYLYCLNSLLFMLAHISYGMNWWQQTNVFGSNIYVACITAVAGVVSGITAIYALKAVVPHCSDGEEDTPEIALRRSCMASFLSSFSCFMLMFLAMDYIDLASEENFSLRDNLSSVWVIICAWLMTNAVFVVVVWLFKYVKQSKLTSNGPEKMPYHSQIEHPVLKVVLKKSVEKNPPYWL</sequence>
<name>A0AA36HCY2_CYLNA</name>
<dbReference type="EMBL" id="CATQJL010000316">
    <property type="protein sequence ID" value="CAJ0607673.1"/>
    <property type="molecule type" value="Genomic_DNA"/>
</dbReference>
<organism evidence="2 3">
    <name type="scientific">Cylicocyclus nassatus</name>
    <name type="common">Nematode worm</name>
    <dbReference type="NCBI Taxonomy" id="53992"/>
    <lineage>
        <taxon>Eukaryota</taxon>
        <taxon>Metazoa</taxon>
        <taxon>Ecdysozoa</taxon>
        <taxon>Nematoda</taxon>
        <taxon>Chromadorea</taxon>
        <taxon>Rhabditida</taxon>
        <taxon>Rhabditina</taxon>
        <taxon>Rhabditomorpha</taxon>
        <taxon>Strongyloidea</taxon>
        <taxon>Strongylidae</taxon>
        <taxon>Cylicocyclus</taxon>
    </lineage>
</organism>
<comment type="caution">
    <text evidence="2">The sequence shown here is derived from an EMBL/GenBank/DDBJ whole genome shotgun (WGS) entry which is preliminary data.</text>
</comment>
<dbReference type="AlphaFoldDB" id="A0AA36HCY2"/>
<evidence type="ECO:0000256" key="1">
    <source>
        <dbReference type="SAM" id="Phobius"/>
    </source>
</evidence>
<reference evidence="2" key="1">
    <citation type="submission" date="2023-07" db="EMBL/GenBank/DDBJ databases">
        <authorList>
            <consortium name="CYATHOMIX"/>
        </authorList>
    </citation>
    <scope>NUCLEOTIDE SEQUENCE</scope>
    <source>
        <strain evidence="2">N/A</strain>
    </source>
</reference>
<keyword evidence="1" id="KW-1133">Transmembrane helix</keyword>
<feature type="transmembrane region" description="Helical" evidence="1">
    <location>
        <begin position="89"/>
        <end position="109"/>
    </location>
</feature>
<protein>
    <submittedName>
        <fullName evidence="2">Uncharacterized protein</fullName>
    </submittedName>
</protein>
<evidence type="ECO:0000313" key="2">
    <source>
        <dbReference type="EMBL" id="CAJ0607673.1"/>
    </source>
</evidence>
<feature type="transmembrane region" description="Helical" evidence="1">
    <location>
        <begin position="47"/>
        <end position="68"/>
    </location>
</feature>
<proteinExistence type="predicted"/>
<feature type="transmembrane region" description="Helical" evidence="1">
    <location>
        <begin position="129"/>
        <end position="150"/>
    </location>
</feature>
<keyword evidence="3" id="KW-1185">Reference proteome</keyword>
<keyword evidence="1" id="KW-0812">Transmembrane</keyword>
<accession>A0AA36HCY2</accession>
<evidence type="ECO:0000313" key="3">
    <source>
        <dbReference type="Proteomes" id="UP001176961"/>
    </source>
</evidence>
<keyword evidence="1" id="KW-0472">Membrane</keyword>
<dbReference type="Proteomes" id="UP001176961">
    <property type="component" value="Unassembled WGS sequence"/>
</dbReference>